<feature type="transmembrane region" description="Helical" evidence="8">
    <location>
        <begin position="169"/>
        <end position="191"/>
    </location>
</feature>
<feature type="transmembrane region" description="Helical" evidence="8">
    <location>
        <begin position="316"/>
        <end position="337"/>
    </location>
</feature>
<dbReference type="InterPro" id="IPR001958">
    <property type="entry name" value="Tet-R_TetA/multi-R_MdtG-like"/>
</dbReference>
<feature type="transmembrane region" description="Helical" evidence="8">
    <location>
        <begin position="378"/>
        <end position="398"/>
    </location>
</feature>
<reference evidence="10 11" key="1">
    <citation type="journal article" date="2023" name="Syst. Appl. Microbiol.">
        <title>Agrobacterium cucumeris sp. nov. isolated from crazy roots on cucumber (Cucumis sativus).</title>
        <authorList>
            <person name="Warabieda M."/>
            <person name="Kuzmanovic N."/>
            <person name="Trzcinski P."/>
            <person name="Pulawska J."/>
        </authorList>
    </citation>
    <scope>NUCLEOTIDE SEQUENCE [LARGE SCALE GENOMIC DNA]</scope>
    <source>
        <strain evidence="10 11">O132</strain>
    </source>
</reference>
<evidence type="ECO:0000256" key="2">
    <source>
        <dbReference type="ARBA" id="ARBA00004141"/>
    </source>
</evidence>
<dbReference type="PANTHER" id="PTHR23504">
    <property type="entry name" value="MAJOR FACILITATOR SUPERFAMILY DOMAIN-CONTAINING PROTEIN 10"/>
    <property type="match status" value="1"/>
</dbReference>
<feature type="transmembrane region" description="Helical" evidence="8">
    <location>
        <begin position="53"/>
        <end position="73"/>
    </location>
</feature>
<evidence type="ECO:0000259" key="9">
    <source>
        <dbReference type="PROSITE" id="PS50850"/>
    </source>
</evidence>
<dbReference type="Proteomes" id="UP001225611">
    <property type="component" value="Plasmid pO132a"/>
</dbReference>
<comment type="subcellular location">
    <subcellularLocation>
        <location evidence="2">Membrane</location>
        <topology evidence="2">Multi-pass membrane protein</topology>
    </subcellularLocation>
</comment>
<dbReference type="PROSITE" id="PS50850">
    <property type="entry name" value="MFS"/>
    <property type="match status" value="1"/>
</dbReference>
<evidence type="ECO:0000256" key="1">
    <source>
        <dbReference type="ARBA" id="ARBA00003279"/>
    </source>
</evidence>
<keyword evidence="6 8" id="KW-1133">Transmembrane helix</keyword>
<evidence type="ECO:0000256" key="5">
    <source>
        <dbReference type="ARBA" id="ARBA00022692"/>
    </source>
</evidence>
<proteinExistence type="inferred from homology"/>
<gene>
    <name evidence="10" type="ORF">KZ699_24290</name>
</gene>
<accession>A0ABY8RVW5</accession>
<keyword evidence="7 8" id="KW-0472">Membrane</keyword>
<dbReference type="InterPro" id="IPR011701">
    <property type="entry name" value="MFS"/>
</dbReference>
<dbReference type="Pfam" id="PF07690">
    <property type="entry name" value="MFS_1"/>
    <property type="match status" value="1"/>
</dbReference>
<feature type="transmembrane region" description="Helical" evidence="8">
    <location>
        <begin position="261"/>
        <end position="280"/>
    </location>
</feature>
<dbReference type="EMBL" id="CP080389">
    <property type="protein sequence ID" value="WHO11790.1"/>
    <property type="molecule type" value="Genomic_DNA"/>
</dbReference>
<dbReference type="InterPro" id="IPR005829">
    <property type="entry name" value="Sugar_transporter_CS"/>
</dbReference>
<geneLocation type="plasmid" evidence="10 11">
    <name>pO132a</name>
</geneLocation>
<organism evidence="10 11">
    <name type="scientific">Agrobacterium cucumeris</name>
    <dbReference type="NCBI Taxonomy" id="2862866"/>
    <lineage>
        <taxon>Bacteria</taxon>
        <taxon>Pseudomonadati</taxon>
        <taxon>Pseudomonadota</taxon>
        <taxon>Alphaproteobacteria</taxon>
        <taxon>Hyphomicrobiales</taxon>
        <taxon>Rhizobiaceae</taxon>
        <taxon>Rhizobium/Agrobacterium group</taxon>
        <taxon>Agrobacterium</taxon>
    </lineage>
</organism>
<protein>
    <submittedName>
        <fullName evidence="10">MFS transporter</fullName>
    </submittedName>
</protein>
<dbReference type="Gene3D" id="1.20.1250.20">
    <property type="entry name" value="MFS general substrate transporter like domains"/>
    <property type="match status" value="1"/>
</dbReference>
<evidence type="ECO:0000256" key="7">
    <source>
        <dbReference type="ARBA" id="ARBA00023136"/>
    </source>
</evidence>
<dbReference type="SUPFAM" id="SSF103473">
    <property type="entry name" value="MFS general substrate transporter"/>
    <property type="match status" value="1"/>
</dbReference>
<dbReference type="InterPro" id="IPR020846">
    <property type="entry name" value="MFS_dom"/>
</dbReference>
<feature type="transmembrane region" description="Helical" evidence="8">
    <location>
        <begin position="109"/>
        <end position="131"/>
    </location>
</feature>
<keyword evidence="10" id="KW-0614">Plasmid</keyword>
<feature type="transmembrane region" description="Helical" evidence="8">
    <location>
        <begin position="85"/>
        <end position="103"/>
    </location>
</feature>
<evidence type="ECO:0000313" key="11">
    <source>
        <dbReference type="Proteomes" id="UP001225611"/>
    </source>
</evidence>
<evidence type="ECO:0000256" key="3">
    <source>
        <dbReference type="ARBA" id="ARBA00007520"/>
    </source>
</evidence>
<dbReference type="PRINTS" id="PR01035">
    <property type="entry name" value="TCRTETA"/>
</dbReference>
<dbReference type="InterPro" id="IPR036259">
    <property type="entry name" value="MFS_trans_sf"/>
</dbReference>
<comment type="similarity">
    <text evidence="3">Belongs to the major facilitator superfamily. TCR/Tet family.</text>
</comment>
<feature type="transmembrane region" description="Helical" evidence="8">
    <location>
        <begin position="211"/>
        <end position="233"/>
    </location>
</feature>
<evidence type="ECO:0000313" key="10">
    <source>
        <dbReference type="EMBL" id="WHO11790.1"/>
    </source>
</evidence>
<sequence>MTTKPQFDISPSKPLDWRIILPVFAIVCANTAGTASVLPVLPFHVRAMGGTPLVLGIVIAAEAVGQFASAPALGQLSDRFGRRNVLLTSQCVAAASLALLAIAPSVAFILIARALFGLTGGNISVTAAYIADHTDASNRRRAMGILMGGAGLGGIVGAGLSGFLSEMSLTIPVLAALGLVATSIVVTSLCLDGGRPTKTGKERPHDGHISLRAIAASPVVRALVIVMLCHFFAYGTYISQMPVFLAETFQWHGHAFGAKELSYLIMLDGAVNVFAQVFLLGWLGKHLTERDLILLIFLLICLGFITAGVANRIPVLVIAVLCISTGDALAKPTYLAALSTHVPSERQGVVLGAAQSLLAVTDIIAPVLGGFILGYALYSLWIAIAVAVAIVGALIAAARLPRQGGAEA</sequence>
<evidence type="ECO:0000256" key="8">
    <source>
        <dbReference type="SAM" id="Phobius"/>
    </source>
</evidence>
<keyword evidence="11" id="KW-1185">Reference proteome</keyword>
<feature type="transmembrane region" description="Helical" evidence="8">
    <location>
        <begin position="20"/>
        <end position="41"/>
    </location>
</feature>
<evidence type="ECO:0000256" key="4">
    <source>
        <dbReference type="ARBA" id="ARBA00022448"/>
    </source>
</evidence>
<name>A0ABY8RVW5_9HYPH</name>
<feature type="domain" description="Major facilitator superfamily (MFS) profile" evidence="9">
    <location>
        <begin position="19"/>
        <end position="404"/>
    </location>
</feature>
<keyword evidence="4" id="KW-0813">Transport</keyword>
<keyword evidence="5 8" id="KW-0812">Transmembrane</keyword>
<dbReference type="PANTHER" id="PTHR23504:SF15">
    <property type="entry name" value="MAJOR FACILITATOR SUPERFAMILY (MFS) PROFILE DOMAIN-CONTAINING PROTEIN"/>
    <property type="match status" value="1"/>
</dbReference>
<dbReference type="CDD" id="cd17330">
    <property type="entry name" value="MFS_SLC46_TetA_like"/>
    <property type="match status" value="1"/>
</dbReference>
<feature type="transmembrane region" description="Helical" evidence="8">
    <location>
        <begin position="292"/>
        <end position="310"/>
    </location>
</feature>
<comment type="function">
    <text evidence="1">Resistance to tetracycline by an active tetracycline efflux. This is an energy-dependent process that decreases the accumulation of the antibiotic in whole cells. This protein functions as a metal-tetracycline/H(+) antiporter.</text>
</comment>
<feature type="transmembrane region" description="Helical" evidence="8">
    <location>
        <begin position="349"/>
        <end position="372"/>
    </location>
</feature>
<dbReference type="RefSeq" id="WP_269703797.1">
    <property type="nucleotide sequence ID" value="NZ_CP080389.1"/>
</dbReference>
<evidence type="ECO:0000256" key="6">
    <source>
        <dbReference type="ARBA" id="ARBA00022989"/>
    </source>
</evidence>
<feature type="transmembrane region" description="Helical" evidence="8">
    <location>
        <begin position="143"/>
        <end position="163"/>
    </location>
</feature>
<dbReference type="PROSITE" id="PS00216">
    <property type="entry name" value="SUGAR_TRANSPORT_1"/>
    <property type="match status" value="1"/>
</dbReference>